<dbReference type="InterPro" id="IPR001487">
    <property type="entry name" value="Bromodomain"/>
</dbReference>
<evidence type="ECO:0000313" key="6">
    <source>
        <dbReference type="RefSeq" id="XP_015951019.1"/>
    </source>
</evidence>
<reference evidence="6" key="2">
    <citation type="submission" date="2025-08" db="UniProtKB">
        <authorList>
            <consortium name="RefSeq"/>
        </authorList>
    </citation>
    <scope>IDENTIFICATION</scope>
    <source>
        <tissue evidence="6">Whole plant</tissue>
    </source>
</reference>
<dbReference type="Proteomes" id="UP000515211">
    <property type="component" value="Chromosome 2"/>
</dbReference>
<evidence type="ECO:0000256" key="2">
    <source>
        <dbReference type="PROSITE-ProRule" id="PRU00035"/>
    </source>
</evidence>
<dbReference type="PANTHER" id="PTHR46136:SF19">
    <property type="entry name" value="TRANSCRIPTION FACTOR GTE12"/>
    <property type="match status" value="1"/>
</dbReference>
<organism evidence="5 6">
    <name type="scientific">Arachis duranensis</name>
    <name type="common">Wild peanut</name>
    <dbReference type="NCBI Taxonomy" id="130453"/>
    <lineage>
        <taxon>Eukaryota</taxon>
        <taxon>Viridiplantae</taxon>
        <taxon>Streptophyta</taxon>
        <taxon>Embryophyta</taxon>
        <taxon>Tracheophyta</taxon>
        <taxon>Spermatophyta</taxon>
        <taxon>Magnoliopsida</taxon>
        <taxon>eudicotyledons</taxon>
        <taxon>Gunneridae</taxon>
        <taxon>Pentapetalae</taxon>
        <taxon>rosids</taxon>
        <taxon>fabids</taxon>
        <taxon>Fabales</taxon>
        <taxon>Fabaceae</taxon>
        <taxon>Papilionoideae</taxon>
        <taxon>50 kb inversion clade</taxon>
        <taxon>dalbergioids sensu lato</taxon>
        <taxon>Dalbergieae</taxon>
        <taxon>Pterocarpus clade</taxon>
        <taxon>Arachis</taxon>
    </lineage>
</organism>
<dbReference type="AlphaFoldDB" id="A0A6P4CG87"/>
<feature type="compositionally biased region" description="Basic and acidic residues" evidence="3">
    <location>
        <begin position="60"/>
        <end position="70"/>
    </location>
</feature>
<dbReference type="SUPFAM" id="SSF47370">
    <property type="entry name" value="Bromodomain"/>
    <property type="match status" value="1"/>
</dbReference>
<dbReference type="Gene3D" id="1.20.920.10">
    <property type="entry name" value="Bromodomain-like"/>
    <property type="match status" value="1"/>
</dbReference>
<evidence type="ECO:0000256" key="3">
    <source>
        <dbReference type="SAM" id="MobiDB-lite"/>
    </source>
</evidence>
<dbReference type="PANTHER" id="PTHR46136">
    <property type="entry name" value="TRANSCRIPTION FACTOR GTE8"/>
    <property type="match status" value="1"/>
</dbReference>
<dbReference type="InterPro" id="IPR052442">
    <property type="entry name" value="Env_Response_Regulator"/>
</dbReference>
<name>A0A6P4CG87_ARADU</name>
<dbReference type="PROSITE" id="PS50014">
    <property type="entry name" value="BROMODOMAIN_2"/>
    <property type="match status" value="1"/>
</dbReference>
<evidence type="ECO:0000313" key="5">
    <source>
        <dbReference type="Proteomes" id="UP000515211"/>
    </source>
</evidence>
<gene>
    <name evidence="6" type="primary">LOC107475857</name>
</gene>
<dbReference type="SMART" id="SM00297">
    <property type="entry name" value="BROMO"/>
    <property type="match status" value="1"/>
</dbReference>
<feature type="domain" description="Bromo" evidence="4">
    <location>
        <begin position="117"/>
        <end position="167"/>
    </location>
</feature>
<evidence type="ECO:0000256" key="1">
    <source>
        <dbReference type="ARBA" id="ARBA00023117"/>
    </source>
</evidence>
<evidence type="ECO:0000259" key="4">
    <source>
        <dbReference type="PROSITE" id="PS50014"/>
    </source>
</evidence>
<dbReference type="GeneID" id="107475857"/>
<feature type="region of interest" description="Disordered" evidence="3">
    <location>
        <begin position="37"/>
        <end position="96"/>
    </location>
</feature>
<feature type="region of interest" description="Disordered" evidence="3">
    <location>
        <begin position="1"/>
        <end position="23"/>
    </location>
</feature>
<proteinExistence type="predicted"/>
<dbReference type="Pfam" id="PF00439">
    <property type="entry name" value="Bromodomain"/>
    <property type="match status" value="1"/>
</dbReference>
<reference evidence="5" key="1">
    <citation type="journal article" date="2016" name="Nat. Genet.">
        <title>The genome sequences of Arachis duranensis and Arachis ipaensis, the diploid ancestors of cultivated peanut.</title>
        <authorList>
            <person name="Bertioli D.J."/>
            <person name="Cannon S.B."/>
            <person name="Froenicke L."/>
            <person name="Huang G."/>
            <person name="Farmer A.D."/>
            <person name="Cannon E.K."/>
            <person name="Liu X."/>
            <person name="Gao D."/>
            <person name="Clevenger J."/>
            <person name="Dash S."/>
            <person name="Ren L."/>
            <person name="Moretzsohn M.C."/>
            <person name="Shirasawa K."/>
            <person name="Huang W."/>
            <person name="Vidigal B."/>
            <person name="Abernathy B."/>
            <person name="Chu Y."/>
            <person name="Niederhuth C.E."/>
            <person name="Umale P."/>
            <person name="Araujo A.C."/>
            <person name="Kozik A."/>
            <person name="Kim K.D."/>
            <person name="Burow M.D."/>
            <person name="Varshney R.K."/>
            <person name="Wang X."/>
            <person name="Zhang X."/>
            <person name="Barkley N."/>
            <person name="Guimaraes P.M."/>
            <person name="Isobe S."/>
            <person name="Guo B."/>
            <person name="Liao B."/>
            <person name="Stalker H.T."/>
            <person name="Schmitz R.J."/>
            <person name="Scheffler B.E."/>
            <person name="Leal-Bertioli S.C."/>
            <person name="Xun X."/>
            <person name="Jackson S.A."/>
            <person name="Michelmore R."/>
            <person name="Ozias-Akins P."/>
        </authorList>
    </citation>
    <scope>NUCLEOTIDE SEQUENCE [LARGE SCALE GENOMIC DNA]</scope>
    <source>
        <strain evidence="5">cv. V14167</strain>
    </source>
</reference>
<dbReference type="RefSeq" id="XP_015951019.1">
    <property type="nucleotide sequence ID" value="XM_016095533.1"/>
</dbReference>
<accession>A0A6P4CG87</accession>
<protein>
    <submittedName>
        <fullName evidence="6">Transcription factor GTE11-like</fullName>
    </submittedName>
</protein>
<feature type="compositionally biased region" description="Basic and acidic residues" evidence="3">
    <location>
        <begin position="193"/>
        <end position="203"/>
    </location>
</feature>
<sequence length="290" mass="33876">MFCVPKPSTFVPPKKSSDVTNKRVPKKRVFSELSSHVDRFNNNNNNGNSVVLDSRANKRAKVEKSEENSRMKKGTTTDAVKEHEDKKKRGSSSMDGFKKMQCSETLKRLLLHPDGVYFKKGKALMDLERVQRKLWNNLYNKTDQFASDIRTVFRNVMSQYPSEHQVHQTAAKLSDIFETKWKNLERRWLPEKENKLEKEEPKPLKSNAGEKRKKLSHSDFSTAIAKARVYLQRKKQREMMQKMERTISFDDAFKSFQDLENLCGHSLTHYWTKKNPLLKNLTGLEEGEVF</sequence>
<keyword evidence="5" id="KW-1185">Reference proteome</keyword>
<feature type="region of interest" description="Disordered" evidence="3">
    <location>
        <begin position="193"/>
        <end position="216"/>
    </location>
</feature>
<keyword evidence="1 2" id="KW-0103">Bromodomain</keyword>
<dbReference type="KEGG" id="adu:107475857"/>
<dbReference type="InterPro" id="IPR036427">
    <property type="entry name" value="Bromodomain-like_sf"/>
</dbReference>